<dbReference type="PANTHER" id="PTHR11630">
    <property type="entry name" value="DNA REPLICATION LICENSING FACTOR MCM FAMILY MEMBER"/>
    <property type="match status" value="1"/>
</dbReference>
<dbReference type="GO" id="GO:0005634">
    <property type="term" value="C:nucleus"/>
    <property type="evidence" value="ECO:0007669"/>
    <property type="project" value="TreeGrafter"/>
</dbReference>
<comment type="caution">
    <text evidence="8">The sequence shown here is derived from an EMBL/GenBank/DDBJ whole genome shotgun (WGS) entry which is preliminary data.</text>
</comment>
<dbReference type="EMBL" id="BEZZ01000197">
    <property type="protein sequence ID" value="GCC28255.1"/>
    <property type="molecule type" value="Genomic_DNA"/>
</dbReference>
<dbReference type="Gene3D" id="3.40.50.300">
    <property type="entry name" value="P-loop containing nucleotide triphosphate hydrolases"/>
    <property type="match status" value="1"/>
</dbReference>
<dbReference type="FunFam" id="3.40.50.300:FF:001155">
    <property type="entry name" value="minichromosome maintenance domain-containing protein 2"/>
    <property type="match status" value="1"/>
</dbReference>
<organism evidence="8 9">
    <name type="scientific">Chiloscyllium punctatum</name>
    <name type="common">Brownbanded bambooshark</name>
    <name type="synonym">Hemiscyllium punctatum</name>
    <dbReference type="NCBI Taxonomy" id="137246"/>
    <lineage>
        <taxon>Eukaryota</taxon>
        <taxon>Metazoa</taxon>
        <taxon>Chordata</taxon>
        <taxon>Craniata</taxon>
        <taxon>Vertebrata</taxon>
        <taxon>Chondrichthyes</taxon>
        <taxon>Elasmobranchii</taxon>
        <taxon>Galeomorphii</taxon>
        <taxon>Galeoidea</taxon>
        <taxon>Orectolobiformes</taxon>
        <taxon>Hemiscylliidae</taxon>
        <taxon>Chiloscyllium</taxon>
    </lineage>
</organism>
<dbReference type="Proteomes" id="UP000287033">
    <property type="component" value="Unassembled WGS sequence"/>
</dbReference>
<proteinExistence type="predicted"/>
<dbReference type="OMA" id="SICLVPR"/>
<evidence type="ECO:0000256" key="6">
    <source>
        <dbReference type="ARBA" id="ARBA00067689"/>
    </source>
</evidence>
<evidence type="ECO:0000256" key="3">
    <source>
        <dbReference type="ARBA" id="ARBA00023204"/>
    </source>
</evidence>
<reference evidence="8 9" key="1">
    <citation type="journal article" date="2018" name="Nat. Ecol. Evol.">
        <title>Shark genomes provide insights into elasmobranch evolution and the origin of vertebrates.</title>
        <authorList>
            <person name="Hara Y"/>
            <person name="Yamaguchi K"/>
            <person name="Onimaru K"/>
            <person name="Kadota M"/>
            <person name="Koyanagi M"/>
            <person name="Keeley SD"/>
            <person name="Tatsumi K"/>
            <person name="Tanaka K"/>
            <person name="Motone F"/>
            <person name="Kageyama Y"/>
            <person name="Nozu R"/>
            <person name="Adachi N"/>
            <person name="Nishimura O"/>
            <person name="Nakagawa R"/>
            <person name="Tanegashima C"/>
            <person name="Kiyatake I"/>
            <person name="Matsumoto R"/>
            <person name="Murakumo K"/>
            <person name="Nishida K"/>
            <person name="Terakita A"/>
            <person name="Kuratani S"/>
            <person name="Sato K"/>
            <person name="Hyodo S Kuraku.S."/>
        </authorList>
    </citation>
    <scope>NUCLEOTIDE SEQUENCE [LARGE SCALE GENOMIC DNA]</scope>
</reference>
<evidence type="ECO:0000313" key="8">
    <source>
        <dbReference type="EMBL" id="GCC28255.1"/>
    </source>
</evidence>
<dbReference type="STRING" id="137246.A0A401SCY6"/>
<keyword evidence="4" id="KW-0469">Meiosis</keyword>
<dbReference type="Pfam" id="PF26063">
    <property type="entry name" value="MCMDC2_N"/>
    <property type="match status" value="1"/>
</dbReference>
<evidence type="ECO:0000256" key="1">
    <source>
        <dbReference type="ARBA" id="ARBA00022553"/>
    </source>
</evidence>
<evidence type="ECO:0000259" key="7">
    <source>
        <dbReference type="Pfam" id="PF26063"/>
    </source>
</evidence>
<feature type="domain" description="MCMDC2 N-terminal" evidence="7">
    <location>
        <begin position="8"/>
        <end position="107"/>
    </location>
</feature>
<sequence>MAAEDLPLKELALVYLDRTGGLHKFINDCIRYSDSKQCLAVYRFIICVNPADLTELDARLGNCVLHQPIRAAHLFQSICFTSIKTLSLIQQLETENQVIVVLKLTHLPPLPNYSLNLCQFPRGYQLLRYYKVEGVVIAMTTVTKYTQGARFLCSESSCPFSTGFEYIRVHTVGATESATVRNDFTCTLCNSALKEDVKFRVLGDKQLVEIIDAAALDVIKGNQVNRSCSRYQSFTVFLRDELPNRMKMGNRYYVIGIPAHIYSGSQLQLCMEANSIQPWFTNDSPFISDNFKYLLSITSTSPWRFTAVLADIFAAQIVPPGTYNILKLSLLLSLVQTRKNDKQTLEYLDLLVVTSDPVTVDRLLTYSLNLVPCGVRHFPSYEMFATVSKDEHGTGTAKVQAGSALLAKGGICYIGELFSYRKDKLDLLQTVLETRNTTVFISGKKFGEDIDQQMSFPIQCNFWALADADTHLKKAMQREDAVFGSMDISSVPANLVDGFGLLIYCGESSNYHSPVHLIQHVLSEAMNPGKPLYPALQNFTIQDYEKLLAFARNQQTELTPEAERLIQGYYTASRRVRTDPVHGSKISPTALKAL</sequence>
<dbReference type="OrthoDB" id="2015372at2759"/>
<comment type="function">
    <text evidence="5">Plays an important role in meiotic recombination and associated DNA double-strand break repair.</text>
</comment>
<evidence type="ECO:0000256" key="4">
    <source>
        <dbReference type="ARBA" id="ARBA00023254"/>
    </source>
</evidence>
<dbReference type="InterPro" id="IPR031327">
    <property type="entry name" value="MCM"/>
</dbReference>
<dbReference type="GO" id="GO:0005524">
    <property type="term" value="F:ATP binding"/>
    <property type="evidence" value="ECO:0007669"/>
    <property type="project" value="InterPro"/>
</dbReference>
<dbReference type="GO" id="GO:0000727">
    <property type="term" value="P:double-strand break repair via break-induced replication"/>
    <property type="evidence" value="ECO:0007669"/>
    <property type="project" value="TreeGrafter"/>
</dbReference>
<keyword evidence="1" id="KW-0597">Phosphoprotein</keyword>
<evidence type="ECO:0000313" key="9">
    <source>
        <dbReference type="Proteomes" id="UP000287033"/>
    </source>
</evidence>
<accession>A0A401SCY6</accession>
<gene>
    <name evidence="8" type="ORF">chiPu_0006684</name>
</gene>
<dbReference type="GO" id="GO:0003677">
    <property type="term" value="F:DNA binding"/>
    <property type="evidence" value="ECO:0007669"/>
    <property type="project" value="InterPro"/>
</dbReference>
<keyword evidence="2" id="KW-0227">DNA damage</keyword>
<dbReference type="InterPro" id="IPR027417">
    <property type="entry name" value="P-loop_NTPase"/>
</dbReference>
<dbReference type="GO" id="GO:0051321">
    <property type="term" value="P:meiotic cell cycle"/>
    <property type="evidence" value="ECO:0007669"/>
    <property type="project" value="UniProtKB-KW"/>
</dbReference>
<keyword evidence="3" id="KW-0234">DNA repair</keyword>
<dbReference type="AlphaFoldDB" id="A0A401SCY6"/>
<evidence type="ECO:0000256" key="2">
    <source>
        <dbReference type="ARBA" id="ARBA00022763"/>
    </source>
</evidence>
<protein>
    <recommendedName>
        <fullName evidence="6">Minichromosome maintenance domain-containing protein 2</fullName>
    </recommendedName>
</protein>
<dbReference type="PANTHER" id="PTHR11630:SF75">
    <property type="entry name" value="MINICHROMOSOME MAINTENANCE DOMAIN-CONTAINING PROTEIN 2"/>
    <property type="match status" value="1"/>
</dbReference>
<dbReference type="GO" id="GO:0017116">
    <property type="term" value="F:single-stranded DNA helicase activity"/>
    <property type="evidence" value="ECO:0007669"/>
    <property type="project" value="TreeGrafter"/>
</dbReference>
<keyword evidence="9" id="KW-1185">Reference proteome</keyword>
<evidence type="ECO:0000256" key="5">
    <source>
        <dbReference type="ARBA" id="ARBA00059210"/>
    </source>
</evidence>
<dbReference type="InterPro" id="IPR058769">
    <property type="entry name" value="MCMDC2_N"/>
</dbReference>
<name>A0A401SCY6_CHIPU</name>